<sequence>MSILKTTLKVESTTLFPTPTALTNVNNNAEIADSNFGKIAVNHLTPAYLVTGDLGAKGTFLYVKASVTNGPEIAVNIYGDDAETPVVTVFTGDTGFIPVTATQGKLYAKTTYGTANLEYFVGSRGEDLGQFTLVYHLDNTPGTTWKYFVVDANSGVASKLYDTGFAKADYNMSSYDSGVQNAGIVFRLYGDGPADELFLTDKTGAPLLGHGLTVDYDDWWSLDGKGVLWTYITDTGWRLSYYNGNEVYHHDFVGASGIGIETNWDNCSANGTIAAYIYNHNGISGQEAIYLIKDDQKSLITDINNNTYIYADAATYTFANYFVVTLYDDDNGYYTSLKIFDTSGSLLKSVNLTPNTYNNMSWDFYGTGHWQGYLYNYSDTAVDYLMFNYNQSTGVLIGEGLDWTHAKGSNFPDVNIQYNNYYPTYTEGAKAESIALLFYNESDNDYNLITPVLMDYLDIHYVIGNATTANKQVIHSDPGTDYWVNLNLEINDTSIQMLTQYDDYEGGPLYAVNFTTAGSTQYVLVQDMTTYTPGNSWDFYATGDYRLFQYSNESLDKTIYKVISGTTILDTLTIDNAYETNWRTQLNSIFIRTWNLSGTQKCWYFNTVTGKFVQLPKFYSQRGYANITATDGLEPNYMVLISPSYWRDDNKWAARMLVNGVVSAEVIILDESVVNIGDWNWYLTPQGFWFLYQDSDNLDKWVIKGWDHLLTPTYTINTDCKYWSWDDDYNNINMFAFRPESGSLEWNIFNLGSLINYKKYIGIDDFNPDYVINDWNYID</sequence>
<gene>
    <name evidence="1" type="ORF">UFOVP1604_115</name>
</gene>
<dbReference type="EMBL" id="LR797474">
    <property type="protein sequence ID" value="CAB4219032.1"/>
    <property type="molecule type" value="Genomic_DNA"/>
</dbReference>
<organism evidence="1">
    <name type="scientific">uncultured Caudovirales phage</name>
    <dbReference type="NCBI Taxonomy" id="2100421"/>
    <lineage>
        <taxon>Viruses</taxon>
        <taxon>Duplodnaviria</taxon>
        <taxon>Heunggongvirae</taxon>
        <taxon>Uroviricota</taxon>
        <taxon>Caudoviricetes</taxon>
        <taxon>Peduoviridae</taxon>
        <taxon>Maltschvirus</taxon>
        <taxon>Maltschvirus maltsch</taxon>
    </lineage>
</organism>
<name>A0A6J5STY7_9CAUD</name>
<reference evidence="1" key="1">
    <citation type="submission" date="2020-05" db="EMBL/GenBank/DDBJ databases">
        <authorList>
            <person name="Chiriac C."/>
            <person name="Salcher M."/>
            <person name="Ghai R."/>
            <person name="Kavagutti S V."/>
        </authorList>
    </citation>
    <scope>NUCLEOTIDE SEQUENCE</scope>
</reference>
<accession>A0A6J5STY7</accession>
<evidence type="ECO:0000313" key="1">
    <source>
        <dbReference type="EMBL" id="CAB4219032.1"/>
    </source>
</evidence>
<proteinExistence type="predicted"/>
<protein>
    <submittedName>
        <fullName evidence="1">Uncharacterized protein</fullName>
    </submittedName>
</protein>